<dbReference type="EMBL" id="PSQE01000003">
    <property type="protein sequence ID" value="RHN66505.1"/>
    <property type="molecule type" value="Genomic_DNA"/>
</dbReference>
<gene>
    <name evidence="1" type="ORF">MtrunA17_Chr3g0091841</name>
</gene>
<sequence>MVEIRFFTRFVKEMSLDLGLRGRFTWVLQTDLEILFFDFVLVLTVSFLGCDEKTCRFFRWNLGKHEP</sequence>
<protein>
    <submittedName>
        <fullName evidence="1">Uncharacterized protein</fullName>
    </submittedName>
</protein>
<accession>A0A396IRE1</accession>
<proteinExistence type="predicted"/>
<dbReference type="Proteomes" id="UP000265566">
    <property type="component" value="Chromosome 3"/>
</dbReference>
<reference evidence="1" key="1">
    <citation type="journal article" date="2018" name="Nat. Plants">
        <title>Whole-genome landscape of Medicago truncatula symbiotic genes.</title>
        <authorList>
            <person name="Pecrix Y."/>
            <person name="Gamas P."/>
            <person name="Carrere S."/>
        </authorList>
    </citation>
    <scope>NUCLEOTIDE SEQUENCE</scope>
    <source>
        <tissue evidence="1">Leaves</tissue>
    </source>
</reference>
<organism evidence="1">
    <name type="scientific">Medicago truncatula</name>
    <name type="common">Barrel medic</name>
    <name type="synonym">Medicago tribuloides</name>
    <dbReference type="NCBI Taxonomy" id="3880"/>
    <lineage>
        <taxon>Eukaryota</taxon>
        <taxon>Viridiplantae</taxon>
        <taxon>Streptophyta</taxon>
        <taxon>Embryophyta</taxon>
        <taxon>Tracheophyta</taxon>
        <taxon>Spermatophyta</taxon>
        <taxon>Magnoliopsida</taxon>
        <taxon>eudicotyledons</taxon>
        <taxon>Gunneridae</taxon>
        <taxon>Pentapetalae</taxon>
        <taxon>rosids</taxon>
        <taxon>fabids</taxon>
        <taxon>Fabales</taxon>
        <taxon>Fabaceae</taxon>
        <taxon>Papilionoideae</taxon>
        <taxon>50 kb inversion clade</taxon>
        <taxon>NPAAA clade</taxon>
        <taxon>Hologalegina</taxon>
        <taxon>IRL clade</taxon>
        <taxon>Trifolieae</taxon>
        <taxon>Medicago</taxon>
    </lineage>
</organism>
<comment type="caution">
    <text evidence="1">The sequence shown here is derived from an EMBL/GenBank/DDBJ whole genome shotgun (WGS) entry which is preliminary data.</text>
</comment>
<dbReference type="AlphaFoldDB" id="A0A396IRE1"/>
<evidence type="ECO:0000313" key="1">
    <source>
        <dbReference type="EMBL" id="RHN66505.1"/>
    </source>
</evidence>
<dbReference type="Gramene" id="rna14508">
    <property type="protein sequence ID" value="RHN66505.1"/>
    <property type="gene ID" value="gene14508"/>
</dbReference>
<name>A0A396IRE1_MEDTR</name>